<dbReference type="AlphaFoldDB" id="A0A7J7ITQ8"/>
<dbReference type="GO" id="GO:0034220">
    <property type="term" value="P:monoatomic ion transmembrane transport"/>
    <property type="evidence" value="ECO:0007669"/>
    <property type="project" value="UniProtKB-KW"/>
</dbReference>
<dbReference type="PANTHER" id="PTHR11893">
    <property type="entry name" value="INNEXIN"/>
    <property type="match status" value="1"/>
</dbReference>
<keyword evidence="2 9" id="KW-0813">Transport</keyword>
<evidence type="ECO:0000256" key="3">
    <source>
        <dbReference type="ARBA" id="ARBA00022475"/>
    </source>
</evidence>
<dbReference type="PANTHER" id="PTHR11893:SF36">
    <property type="entry name" value="INNEXIN-5"/>
    <property type="match status" value="1"/>
</dbReference>
<dbReference type="PROSITE" id="PS51013">
    <property type="entry name" value="PANNEXIN"/>
    <property type="match status" value="1"/>
</dbReference>
<evidence type="ECO:0000256" key="8">
    <source>
        <dbReference type="ARBA" id="ARBA00023303"/>
    </source>
</evidence>
<keyword evidence="3" id="KW-1003">Cell membrane</keyword>
<dbReference type="EMBL" id="VXIV02003420">
    <property type="protein sequence ID" value="KAF6017240.1"/>
    <property type="molecule type" value="Genomic_DNA"/>
</dbReference>
<dbReference type="InterPro" id="IPR000990">
    <property type="entry name" value="Innexin"/>
</dbReference>
<keyword evidence="7 9" id="KW-0472">Membrane</keyword>
<protein>
    <recommendedName>
        <fullName evidence="9">Innexin</fullName>
    </recommendedName>
</protein>
<evidence type="ECO:0000256" key="4">
    <source>
        <dbReference type="ARBA" id="ARBA00022692"/>
    </source>
</evidence>
<evidence type="ECO:0000256" key="7">
    <source>
        <dbReference type="ARBA" id="ARBA00023136"/>
    </source>
</evidence>
<keyword evidence="6 9" id="KW-0406">Ion transport</keyword>
<comment type="function">
    <text evidence="9">Structural component of the gap junctions.</text>
</comment>
<evidence type="ECO:0000256" key="5">
    <source>
        <dbReference type="ARBA" id="ARBA00022989"/>
    </source>
</evidence>
<keyword evidence="4 9" id="KW-0812">Transmembrane</keyword>
<comment type="subcellular location">
    <subcellularLocation>
        <location evidence="1 9">Cell membrane</location>
        <topology evidence="1 9">Multi-pass membrane protein</topology>
    </subcellularLocation>
</comment>
<dbReference type="GO" id="GO:0005921">
    <property type="term" value="C:gap junction"/>
    <property type="evidence" value="ECO:0007669"/>
    <property type="project" value="UniProtKB-UniRule"/>
</dbReference>
<dbReference type="GO" id="GO:0005886">
    <property type="term" value="C:plasma membrane"/>
    <property type="evidence" value="ECO:0007669"/>
    <property type="project" value="UniProtKB-SubCell"/>
</dbReference>
<evidence type="ECO:0000256" key="9">
    <source>
        <dbReference type="RuleBase" id="RU010713"/>
    </source>
</evidence>
<accession>A0A7J7ITQ8</accession>
<keyword evidence="11" id="KW-1185">Reference proteome</keyword>
<sequence>MSDIIKRIVTWSALAHQVDDDRFDRLSHRYTTALFIAATFLTGGKQIIGDRIRCFIPAELSQYHRALYINDYCYISSTYYVSFDDQLPSRSQPRTRQINYYQWVTLFLLVQAILFKVPVTIWRLFCEDIGAHIDNVVKGLREISKDTKTFSLDHRQNNIKALVLCTDRLKLLSLTQNHILLVSIFWLLFL</sequence>
<dbReference type="PRINTS" id="PR01262">
    <property type="entry name" value="INNEXIN"/>
</dbReference>
<gene>
    <name evidence="9" type="primary">inx</name>
    <name evidence="10" type="ORF">EB796_024449</name>
</gene>
<keyword evidence="8 9" id="KW-0407">Ion channel</keyword>
<comment type="caution">
    <text evidence="10">The sequence shown here is derived from an EMBL/GenBank/DDBJ whole genome shotgun (WGS) entry which is preliminary data.</text>
</comment>
<reference evidence="10" key="1">
    <citation type="submission" date="2020-06" db="EMBL/GenBank/DDBJ databases">
        <title>Draft genome of Bugula neritina, a colonial animal packing powerful symbionts and potential medicines.</title>
        <authorList>
            <person name="Rayko M."/>
        </authorList>
    </citation>
    <scope>NUCLEOTIDE SEQUENCE [LARGE SCALE GENOMIC DNA]</scope>
    <source>
        <strain evidence="10">Kwan_BN1</strain>
    </source>
</reference>
<evidence type="ECO:0000256" key="6">
    <source>
        <dbReference type="ARBA" id="ARBA00023065"/>
    </source>
</evidence>
<proteinExistence type="inferred from homology"/>
<feature type="transmembrane region" description="Helical" evidence="9">
    <location>
        <begin position="100"/>
        <end position="125"/>
    </location>
</feature>
<dbReference type="OrthoDB" id="5867527at2759"/>
<name>A0A7J7ITQ8_BUGNE</name>
<evidence type="ECO:0000313" key="11">
    <source>
        <dbReference type="Proteomes" id="UP000593567"/>
    </source>
</evidence>
<evidence type="ECO:0000256" key="2">
    <source>
        <dbReference type="ARBA" id="ARBA00022448"/>
    </source>
</evidence>
<evidence type="ECO:0000256" key="1">
    <source>
        <dbReference type="ARBA" id="ARBA00004651"/>
    </source>
</evidence>
<keyword evidence="5 9" id="KW-1133">Transmembrane helix</keyword>
<dbReference type="Proteomes" id="UP000593567">
    <property type="component" value="Unassembled WGS sequence"/>
</dbReference>
<comment type="caution">
    <text evidence="9">Lacks conserved residue(s) required for the propagation of feature annotation.</text>
</comment>
<dbReference type="Pfam" id="PF00876">
    <property type="entry name" value="Innexin"/>
    <property type="match status" value="1"/>
</dbReference>
<evidence type="ECO:0000313" key="10">
    <source>
        <dbReference type="EMBL" id="KAF6017240.1"/>
    </source>
</evidence>
<comment type="similarity">
    <text evidence="9">Belongs to the pannexin family.</text>
</comment>
<organism evidence="10 11">
    <name type="scientific">Bugula neritina</name>
    <name type="common">Brown bryozoan</name>
    <name type="synonym">Sertularia neritina</name>
    <dbReference type="NCBI Taxonomy" id="10212"/>
    <lineage>
        <taxon>Eukaryota</taxon>
        <taxon>Metazoa</taxon>
        <taxon>Spiralia</taxon>
        <taxon>Lophotrochozoa</taxon>
        <taxon>Bryozoa</taxon>
        <taxon>Gymnolaemata</taxon>
        <taxon>Cheilostomatida</taxon>
        <taxon>Flustrina</taxon>
        <taxon>Buguloidea</taxon>
        <taxon>Bugulidae</taxon>
        <taxon>Bugula</taxon>
    </lineage>
</organism>